<dbReference type="AlphaFoldDB" id="A0A438GVY5"/>
<gene>
    <name evidence="1" type="ORF">CK203_049896</name>
</gene>
<name>A0A438GVY5_VITVI</name>
<accession>A0A438GVY5</accession>
<comment type="caution">
    <text evidence="1">The sequence shown here is derived from an EMBL/GenBank/DDBJ whole genome shotgun (WGS) entry which is preliminary data.</text>
</comment>
<dbReference type="EMBL" id="QGNW01000331">
    <property type="protein sequence ID" value="RVW76355.1"/>
    <property type="molecule type" value="Genomic_DNA"/>
</dbReference>
<evidence type="ECO:0000313" key="1">
    <source>
        <dbReference type="EMBL" id="RVW76355.1"/>
    </source>
</evidence>
<sequence>MWSSTLTTSSTISLPLRLRSTFHQLLNMVARATWYDGSHCYKDFKCPKFVSATSSELHHLKREIRVWKSSLKSIIVTRYNGWRRTSNTIQTPFLGAPTMSFRHHFQALQQPFRRHLVQMGSVAKTSLQPVPLVVAVTSSRPAISFWPERTEVVLAGDAARLDAPTCSKGFYLPGDAAAPMA</sequence>
<evidence type="ECO:0000313" key="2">
    <source>
        <dbReference type="Proteomes" id="UP000288805"/>
    </source>
</evidence>
<dbReference type="Proteomes" id="UP000288805">
    <property type="component" value="Unassembled WGS sequence"/>
</dbReference>
<protein>
    <submittedName>
        <fullName evidence="1">Uncharacterized protein</fullName>
    </submittedName>
</protein>
<reference evidence="1 2" key="1">
    <citation type="journal article" date="2018" name="PLoS Genet.">
        <title>Population sequencing reveals clonal diversity and ancestral inbreeding in the grapevine cultivar Chardonnay.</title>
        <authorList>
            <person name="Roach M.J."/>
            <person name="Johnson D.L."/>
            <person name="Bohlmann J."/>
            <person name="van Vuuren H.J."/>
            <person name="Jones S.J."/>
            <person name="Pretorius I.S."/>
            <person name="Schmidt S.A."/>
            <person name="Borneman A.R."/>
        </authorList>
    </citation>
    <scope>NUCLEOTIDE SEQUENCE [LARGE SCALE GENOMIC DNA]</scope>
    <source>
        <strain evidence="2">cv. Chardonnay</strain>
        <tissue evidence="1">Leaf</tissue>
    </source>
</reference>
<proteinExistence type="predicted"/>
<organism evidence="1 2">
    <name type="scientific">Vitis vinifera</name>
    <name type="common">Grape</name>
    <dbReference type="NCBI Taxonomy" id="29760"/>
    <lineage>
        <taxon>Eukaryota</taxon>
        <taxon>Viridiplantae</taxon>
        <taxon>Streptophyta</taxon>
        <taxon>Embryophyta</taxon>
        <taxon>Tracheophyta</taxon>
        <taxon>Spermatophyta</taxon>
        <taxon>Magnoliopsida</taxon>
        <taxon>eudicotyledons</taxon>
        <taxon>Gunneridae</taxon>
        <taxon>Pentapetalae</taxon>
        <taxon>rosids</taxon>
        <taxon>Vitales</taxon>
        <taxon>Vitaceae</taxon>
        <taxon>Viteae</taxon>
        <taxon>Vitis</taxon>
    </lineage>
</organism>